<name>A0A4R8TAW5_9PEZI</name>
<reference evidence="4 5" key="1">
    <citation type="submission" date="2018-11" db="EMBL/GenBank/DDBJ databases">
        <title>Genome sequence and assembly of Colletotrichum sidae.</title>
        <authorList>
            <person name="Gan P."/>
            <person name="Shirasu K."/>
        </authorList>
    </citation>
    <scope>NUCLEOTIDE SEQUENCE [LARGE SCALE GENOMIC DNA]</scope>
    <source>
        <strain evidence="4 5">CBS 518.97</strain>
    </source>
</reference>
<dbReference type="PANTHER" id="PTHR43510:SF1">
    <property type="entry name" value="AMINOTRANSFERASE FUNCTION, HYPOTHETICAL (EUROFUNG)"/>
    <property type="match status" value="1"/>
</dbReference>
<sequence length="391" mass="43353">MLRDIEEFRIDKAARSFEGKCKLALHGSHPPAFSINDLRKFSDGKPNPVDADTPIAYAQSEGSVQLRRRLAEIYSTPDFQLTESNVLITPGSIMANYLVFSTICNKGDHVICQFPNFGQLYTLPKHLGMDVDFWVMREENDWLPDTSELEKLVKANTKAIILNNPNNPTGATLPEETLQKVRAIAEKHGLVIVADEIFRPLFHTGAPAPPSVVSLGYQKSVSTGSLSKAYSLPGIRVGWIISPDPEVLRQVKLARAYTTLNVSRVDDAIAVFALEPATLAKLMRHNLEICASNIKHLEAFINENSDRCSWVRPTGSCTAFVRIRDSVGNPVDDVEFSRKLVDETGVSILPGNYSFGEPGFEFPGYFRIGLGQSEETVVKALELVRSFLPKF</sequence>
<accession>A0A4R8TAW5</accession>
<organism evidence="4 5">
    <name type="scientific">Colletotrichum sidae</name>
    <dbReference type="NCBI Taxonomy" id="1347389"/>
    <lineage>
        <taxon>Eukaryota</taxon>
        <taxon>Fungi</taxon>
        <taxon>Dikarya</taxon>
        <taxon>Ascomycota</taxon>
        <taxon>Pezizomycotina</taxon>
        <taxon>Sordariomycetes</taxon>
        <taxon>Hypocreomycetidae</taxon>
        <taxon>Glomerellales</taxon>
        <taxon>Glomerellaceae</taxon>
        <taxon>Colletotrichum</taxon>
        <taxon>Colletotrichum orbiculare species complex</taxon>
    </lineage>
</organism>
<dbReference type="EMBL" id="QAPF01000159">
    <property type="protein sequence ID" value="TEA14557.1"/>
    <property type="molecule type" value="Genomic_DNA"/>
</dbReference>
<keyword evidence="4" id="KW-0032">Aminotransferase</keyword>
<dbReference type="PROSITE" id="PS00105">
    <property type="entry name" value="AA_TRANSFER_CLASS_1"/>
    <property type="match status" value="1"/>
</dbReference>
<keyword evidence="2" id="KW-0663">Pyridoxal phosphate</keyword>
<dbReference type="InterPro" id="IPR004839">
    <property type="entry name" value="Aminotransferase_I/II_large"/>
</dbReference>
<dbReference type="Gene3D" id="3.90.1150.10">
    <property type="entry name" value="Aspartate Aminotransferase, domain 1"/>
    <property type="match status" value="1"/>
</dbReference>
<evidence type="ECO:0000313" key="5">
    <source>
        <dbReference type="Proteomes" id="UP000295604"/>
    </source>
</evidence>
<dbReference type="SUPFAM" id="SSF53383">
    <property type="entry name" value="PLP-dependent transferases"/>
    <property type="match status" value="1"/>
</dbReference>
<evidence type="ECO:0000256" key="1">
    <source>
        <dbReference type="ARBA" id="ARBA00007441"/>
    </source>
</evidence>
<evidence type="ECO:0000313" key="4">
    <source>
        <dbReference type="EMBL" id="TEA14557.1"/>
    </source>
</evidence>
<dbReference type="InterPro" id="IPR015422">
    <property type="entry name" value="PyrdxlP-dep_Trfase_small"/>
</dbReference>
<dbReference type="CDD" id="cd00609">
    <property type="entry name" value="AAT_like"/>
    <property type="match status" value="1"/>
</dbReference>
<gene>
    <name evidence="4" type="primary">Tat</name>
    <name evidence="4" type="ORF">C8034_v002270</name>
</gene>
<comment type="similarity">
    <text evidence="1">Belongs to the class-I pyridoxal-phosphate-dependent aminotransferase family.</text>
</comment>
<dbReference type="GO" id="GO:0008483">
    <property type="term" value="F:transaminase activity"/>
    <property type="evidence" value="ECO:0007669"/>
    <property type="project" value="UniProtKB-KW"/>
</dbReference>
<dbReference type="PANTHER" id="PTHR43510">
    <property type="entry name" value="AMINOTRANSFERASE FUNCTION, HYPOTHETICAL (EUROFUNG)"/>
    <property type="match status" value="1"/>
</dbReference>
<evidence type="ECO:0000256" key="2">
    <source>
        <dbReference type="ARBA" id="ARBA00022898"/>
    </source>
</evidence>
<dbReference type="Pfam" id="PF00155">
    <property type="entry name" value="Aminotran_1_2"/>
    <property type="match status" value="1"/>
</dbReference>
<evidence type="ECO:0000259" key="3">
    <source>
        <dbReference type="Pfam" id="PF00155"/>
    </source>
</evidence>
<dbReference type="Proteomes" id="UP000295604">
    <property type="component" value="Unassembled WGS sequence"/>
</dbReference>
<keyword evidence="5" id="KW-1185">Reference proteome</keyword>
<dbReference type="InterPro" id="IPR015424">
    <property type="entry name" value="PyrdxlP-dep_Trfase"/>
</dbReference>
<feature type="domain" description="Aminotransferase class I/classII large" evidence="3">
    <location>
        <begin position="57"/>
        <end position="382"/>
    </location>
</feature>
<comment type="caution">
    <text evidence="4">The sequence shown here is derived from an EMBL/GenBank/DDBJ whole genome shotgun (WGS) entry which is preliminary data.</text>
</comment>
<dbReference type="AlphaFoldDB" id="A0A4R8TAW5"/>
<proteinExistence type="inferred from homology"/>
<protein>
    <submittedName>
        <fullName evidence="4">Tyrosine aminotransferase</fullName>
    </submittedName>
</protein>
<dbReference type="InterPro" id="IPR004838">
    <property type="entry name" value="NHTrfase_class1_PyrdxlP-BS"/>
</dbReference>
<dbReference type="GO" id="GO:0030170">
    <property type="term" value="F:pyridoxal phosphate binding"/>
    <property type="evidence" value="ECO:0007669"/>
    <property type="project" value="InterPro"/>
</dbReference>
<keyword evidence="4" id="KW-0808">Transferase</keyword>
<dbReference type="InterPro" id="IPR015421">
    <property type="entry name" value="PyrdxlP-dep_Trfase_major"/>
</dbReference>
<dbReference type="Gene3D" id="3.40.640.10">
    <property type="entry name" value="Type I PLP-dependent aspartate aminotransferase-like (Major domain)"/>
    <property type="match status" value="1"/>
</dbReference>